<dbReference type="SUPFAM" id="SSF52540">
    <property type="entry name" value="P-loop containing nucleoside triphosphate hydrolases"/>
    <property type="match status" value="1"/>
</dbReference>
<dbReference type="InterPro" id="IPR050238">
    <property type="entry name" value="DNA_Rep/Repair_Clamp_Loader"/>
</dbReference>
<dbReference type="EC" id="2.7.7.7" evidence="1"/>
<proteinExistence type="predicted"/>
<sequence length="115" mass="11981">LFTGPPGSGRSTAARAFAAALQCPSGGCGACEACHTVLAGTHADVHLISTELLSIGVKDTRDLVRRAALSPAGNRWQIIVMEDADRLTESAGNVLLKAIEEPAPRTVWMLCSPAL</sequence>
<organism evidence="1 2">
    <name type="scientific">Carbonactinospora thermoautotrophica</name>
    <dbReference type="NCBI Taxonomy" id="1469144"/>
    <lineage>
        <taxon>Bacteria</taxon>
        <taxon>Bacillati</taxon>
        <taxon>Actinomycetota</taxon>
        <taxon>Actinomycetes</taxon>
        <taxon>Kitasatosporales</taxon>
        <taxon>Carbonactinosporaceae</taxon>
        <taxon>Carbonactinospora</taxon>
    </lineage>
</organism>
<keyword evidence="1" id="KW-0548">Nucleotidyltransferase</keyword>
<dbReference type="EMBL" id="JYIK01000025">
    <property type="protein sequence ID" value="KWX11038.1"/>
    <property type="molecule type" value="Genomic_DNA"/>
</dbReference>
<dbReference type="PANTHER" id="PTHR11669:SF8">
    <property type="entry name" value="DNA POLYMERASE III SUBUNIT DELTA"/>
    <property type="match status" value="1"/>
</dbReference>
<comment type="caution">
    <text evidence="1">The sequence shown here is derived from an EMBL/GenBank/DDBJ whole genome shotgun (WGS) entry which is preliminary data.</text>
</comment>
<dbReference type="Pfam" id="PF13177">
    <property type="entry name" value="DNA_pol3_delta2"/>
    <property type="match status" value="1"/>
</dbReference>
<dbReference type="Proteomes" id="UP000070598">
    <property type="component" value="Unassembled WGS sequence"/>
</dbReference>
<reference evidence="2" key="1">
    <citation type="submission" date="2015-02" db="EMBL/GenBank/DDBJ databases">
        <title>Physiological reanalysis, assessment of diazotrophy, and genome sequences of multiple isolates of Streptomyces thermoautotrophicus.</title>
        <authorList>
            <person name="MacKellar D.C."/>
            <person name="Lieber L."/>
            <person name="Norman J."/>
            <person name="Bolger A."/>
            <person name="Tobin C."/>
            <person name="Murray J.W."/>
            <person name="Friesen M."/>
            <person name="Prell J."/>
        </authorList>
    </citation>
    <scope>NUCLEOTIDE SEQUENCE [LARGE SCALE GENOMIC DNA]</scope>
    <source>
        <strain evidence="2">UBT1</strain>
    </source>
</reference>
<accession>A0A132NLR4</accession>
<evidence type="ECO:0000313" key="2">
    <source>
        <dbReference type="Proteomes" id="UP000070598"/>
    </source>
</evidence>
<dbReference type="PANTHER" id="PTHR11669">
    <property type="entry name" value="REPLICATION FACTOR C / DNA POLYMERASE III GAMMA-TAU SUBUNIT"/>
    <property type="match status" value="1"/>
</dbReference>
<dbReference type="Gene3D" id="3.40.50.300">
    <property type="entry name" value="P-loop containing nucleotide triphosphate hydrolases"/>
    <property type="match status" value="1"/>
</dbReference>
<dbReference type="AlphaFoldDB" id="A0A132NLR4"/>
<feature type="non-terminal residue" evidence="1">
    <location>
        <position position="115"/>
    </location>
</feature>
<evidence type="ECO:0000313" key="1">
    <source>
        <dbReference type="EMBL" id="KWX11038.1"/>
    </source>
</evidence>
<dbReference type="RefSeq" id="WP_158013237.1">
    <property type="nucleotide sequence ID" value="NZ_JYIK01000025.1"/>
</dbReference>
<keyword evidence="1" id="KW-0808">Transferase</keyword>
<dbReference type="GO" id="GO:0006261">
    <property type="term" value="P:DNA-templated DNA replication"/>
    <property type="evidence" value="ECO:0007669"/>
    <property type="project" value="TreeGrafter"/>
</dbReference>
<gene>
    <name evidence="1" type="ORF">TR74_00090</name>
</gene>
<dbReference type="InterPro" id="IPR027417">
    <property type="entry name" value="P-loop_NTPase"/>
</dbReference>
<feature type="non-terminal residue" evidence="1">
    <location>
        <position position="1"/>
    </location>
</feature>
<dbReference type="GO" id="GO:0003887">
    <property type="term" value="F:DNA-directed DNA polymerase activity"/>
    <property type="evidence" value="ECO:0007669"/>
    <property type="project" value="UniProtKB-EC"/>
</dbReference>
<name>A0A132NLR4_9ACTN</name>
<protein>
    <submittedName>
        <fullName evidence="1">DNA polymerase III subunit delta</fullName>
        <ecNumber evidence="1">2.7.7.7</ecNumber>
    </submittedName>
</protein>